<keyword evidence="2 3" id="KW-0802">TPR repeat</keyword>
<dbReference type="PANTHER" id="PTHR44858">
    <property type="entry name" value="TETRATRICOPEPTIDE REPEAT PROTEIN 6"/>
    <property type="match status" value="1"/>
</dbReference>
<keyword evidence="6" id="KW-1185">Reference proteome</keyword>
<feature type="chain" id="PRO_5017247172" evidence="4">
    <location>
        <begin position="21"/>
        <end position="185"/>
    </location>
</feature>
<dbReference type="InterPro" id="IPR019734">
    <property type="entry name" value="TPR_rpt"/>
</dbReference>
<evidence type="ECO:0000313" key="5">
    <source>
        <dbReference type="EMBL" id="RKF14145.1"/>
    </source>
</evidence>
<organism evidence="5 6">
    <name type="scientific">Roseovarius spongiae</name>
    <dbReference type="NCBI Taxonomy" id="2320272"/>
    <lineage>
        <taxon>Bacteria</taxon>
        <taxon>Pseudomonadati</taxon>
        <taxon>Pseudomonadota</taxon>
        <taxon>Alphaproteobacteria</taxon>
        <taxon>Rhodobacterales</taxon>
        <taxon>Roseobacteraceae</taxon>
        <taxon>Roseovarius</taxon>
    </lineage>
</organism>
<feature type="repeat" description="TPR" evidence="3">
    <location>
        <begin position="102"/>
        <end position="135"/>
    </location>
</feature>
<evidence type="ECO:0000256" key="1">
    <source>
        <dbReference type="ARBA" id="ARBA00022737"/>
    </source>
</evidence>
<dbReference type="InterPro" id="IPR011990">
    <property type="entry name" value="TPR-like_helical_dom_sf"/>
</dbReference>
<accession>A0A3A8B2S7</accession>
<keyword evidence="1" id="KW-0677">Repeat</keyword>
<protein>
    <submittedName>
        <fullName evidence="5">Tetratricopeptide repeat protein</fullName>
    </submittedName>
</protein>
<sequence>MRLAQPLVALALLATSPAEAAECPPAPDHAAALRALIAEARAAPNEAAGRGVSHRMWALWTDAPDAAAQELLDTGMERREVGDFIGAMKAFEALAAYCPHYAEGYNQRAFVHFLRGDYAAALPDLERAIEITPTHVAARTGLALTFIGLGREGEAALALRAALAMNPWLGERSLLPMLEAEERDL</sequence>
<feature type="signal peptide" evidence="4">
    <location>
        <begin position="1"/>
        <end position="20"/>
    </location>
</feature>
<evidence type="ECO:0000256" key="2">
    <source>
        <dbReference type="ARBA" id="ARBA00022803"/>
    </source>
</evidence>
<dbReference type="SMART" id="SM00028">
    <property type="entry name" value="TPR"/>
    <property type="match status" value="2"/>
</dbReference>
<gene>
    <name evidence="5" type="ORF">D6850_13340</name>
</gene>
<keyword evidence="4" id="KW-0732">Signal</keyword>
<comment type="caution">
    <text evidence="5">The sequence shown here is derived from an EMBL/GenBank/DDBJ whole genome shotgun (WGS) entry which is preliminary data.</text>
</comment>
<evidence type="ECO:0000313" key="6">
    <source>
        <dbReference type="Proteomes" id="UP000281128"/>
    </source>
</evidence>
<dbReference type="Gene3D" id="1.25.40.10">
    <property type="entry name" value="Tetratricopeptide repeat domain"/>
    <property type="match status" value="1"/>
</dbReference>
<dbReference type="EMBL" id="RAPE01000003">
    <property type="protein sequence ID" value="RKF14145.1"/>
    <property type="molecule type" value="Genomic_DNA"/>
</dbReference>
<dbReference type="PANTHER" id="PTHR44858:SF1">
    <property type="entry name" value="UDP-N-ACETYLGLUCOSAMINE--PEPTIDE N-ACETYLGLUCOSAMINYLTRANSFERASE SPINDLY-RELATED"/>
    <property type="match status" value="1"/>
</dbReference>
<dbReference type="Pfam" id="PF14559">
    <property type="entry name" value="TPR_19"/>
    <property type="match status" value="1"/>
</dbReference>
<dbReference type="InterPro" id="IPR050498">
    <property type="entry name" value="Ycf3"/>
</dbReference>
<dbReference type="Proteomes" id="UP000281128">
    <property type="component" value="Unassembled WGS sequence"/>
</dbReference>
<dbReference type="PROSITE" id="PS50005">
    <property type="entry name" value="TPR"/>
    <property type="match status" value="1"/>
</dbReference>
<name>A0A3A8B2S7_9RHOB</name>
<dbReference type="AlphaFoldDB" id="A0A3A8B2S7"/>
<proteinExistence type="predicted"/>
<dbReference type="RefSeq" id="WP_121167707.1">
    <property type="nucleotide sequence ID" value="NZ_RAPE01000003.1"/>
</dbReference>
<reference evidence="5 6" key="1">
    <citation type="submission" date="2018-09" db="EMBL/GenBank/DDBJ databases">
        <title>Roseovarius spongiae sp. nov., isolated from a marine sponge.</title>
        <authorList>
            <person name="Zhuang L."/>
            <person name="Luo L."/>
        </authorList>
    </citation>
    <scope>NUCLEOTIDE SEQUENCE [LARGE SCALE GENOMIC DNA]</scope>
    <source>
        <strain evidence="5 6">HN-E21</strain>
    </source>
</reference>
<dbReference type="SUPFAM" id="SSF48452">
    <property type="entry name" value="TPR-like"/>
    <property type="match status" value="1"/>
</dbReference>
<evidence type="ECO:0000256" key="3">
    <source>
        <dbReference type="PROSITE-ProRule" id="PRU00339"/>
    </source>
</evidence>
<evidence type="ECO:0000256" key="4">
    <source>
        <dbReference type="SAM" id="SignalP"/>
    </source>
</evidence>
<dbReference type="OrthoDB" id="9815010at2"/>